<keyword evidence="2" id="KW-1185">Reference proteome</keyword>
<sequence length="37" mass="4528">MWIMTHFLPHSPFSLHQKHPLHLVNAFRTVFEQPFQQ</sequence>
<gene>
    <name evidence="1" type="ORF">SMRZ_LOCUS5238</name>
</gene>
<dbReference type="AlphaFoldDB" id="A0A183LN63"/>
<name>A0A183LN63_9TREM</name>
<reference evidence="1 2" key="1">
    <citation type="submission" date="2018-11" db="EMBL/GenBank/DDBJ databases">
        <authorList>
            <consortium name="Pathogen Informatics"/>
        </authorList>
    </citation>
    <scope>NUCLEOTIDE SEQUENCE [LARGE SCALE GENOMIC DNA]</scope>
    <source>
        <strain evidence="1 2">Zambia</strain>
    </source>
</reference>
<proteinExistence type="predicted"/>
<dbReference type="EMBL" id="UZAI01001773">
    <property type="protein sequence ID" value="VDO65159.1"/>
    <property type="molecule type" value="Genomic_DNA"/>
</dbReference>
<organism evidence="1 2">
    <name type="scientific">Schistosoma margrebowiei</name>
    <dbReference type="NCBI Taxonomy" id="48269"/>
    <lineage>
        <taxon>Eukaryota</taxon>
        <taxon>Metazoa</taxon>
        <taxon>Spiralia</taxon>
        <taxon>Lophotrochozoa</taxon>
        <taxon>Platyhelminthes</taxon>
        <taxon>Trematoda</taxon>
        <taxon>Digenea</taxon>
        <taxon>Strigeidida</taxon>
        <taxon>Schistosomatoidea</taxon>
        <taxon>Schistosomatidae</taxon>
        <taxon>Schistosoma</taxon>
    </lineage>
</organism>
<dbReference type="Proteomes" id="UP000277204">
    <property type="component" value="Unassembled WGS sequence"/>
</dbReference>
<evidence type="ECO:0000313" key="2">
    <source>
        <dbReference type="Proteomes" id="UP000277204"/>
    </source>
</evidence>
<protein>
    <submittedName>
        <fullName evidence="1">Uncharacterized protein</fullName>
    </submittedName>
</protein>
<accession>A0A183LN63</accession>
<evidence type="ECO:0000313" key="1">
    <source>
        <dbReference type="EMBL" id="VDO65159.1"/>
    </source>
</evidence>